<evidence type="ECO:0000313" key="3">
    <source>
        <dbReference type="EMBL" id="PPQ73528.1"/>
    </source>
</evidence>
<dbReference type="Pfam" id="PF10213">
    <property type="entry name" value="MRP-S28"/>
    <property type="match status" value="1"/>
</dbReference>
<evidence type="ECO:0000313" key="4">
    <source>
        <dbReference type="Proteomes" id="UP000284706"/>
    </source>
</evidence>
<dbReference type="PANTHER" id="PTHR13490:SF0">
    <property type="entry name" value="SMALL RIBOSOMAL SUBUNIT PROTEIN MS35"/>
    <property type="match status" value="1"/>
</dbReference>
<proteinExistence type="predicted"/>
<dbReference type="GO" id="GO:0032543">
    <property type="term" value="P:mitochondrial translation"/>
    <property type="evidence" value="ECO:0007669"/>
    <property type="project" value="InterPro"/>
</dbReference>
<dbReference type="PANTHER" id="PTHR13490">
    <property type="entry name" value="MITOCHONDRIAL 28S RIBOSOMAL PROTEIN S28"/>
    <property type="match status" value="1"/>
</dbReference>
<dbReference type="Proteomes" id="UP000284706">
    <property type="component" value="Unassembled WGS sequence"/>
</dbReference>
<dbReference type="InterPro" id="IPR019349">
    <property type="entry name" value="Ribosomal_mS35_mit"/>
</dbReference>
<protein>
    <recommendedName>
        <fullName evidence="2">Small ribosomal subunit protein mS35 mitochondrial conserved domain-containing protein</fullName>
    </recommendedName>
</protein>
<accession>A0A409W4Y3</accession>
<dbReference type="EMBL" id="NHYE01005399">
    <property type="protein sequence ID" value="PPQ73528.1"/>
    <property type="molecule type" value="Genomic_DNA"/>
</dbReference>
<keyword evidence="4" id="KW-1185">Reference proteome</keyword>
<comment type="caution">
    <text evidence="3">The sequence shown here is derived from an EMBL/GenBank/DDBJ whole genome shotgun (WGS) entry which is preliminary data.</text>
</comment>
<name>A0A409W4Y3_9AGAR</name>
<evidence type="ECO:0000259" key="2">
    <source>
        <dbReference type="Pfam" id="PF10213"/>
    </source>
</evidence>
<dbReference type="STRING" id="231916.A0A409W4Y3"/>
<dbReference type="OrthoDB" id="283424at2759"/>
<evidence type="ECO:0000256" key="1">
    <source>
        <dbReference type="SAM" id="MobiDB-lite"/>
    </source>
</evidence>
<gene>
    <name evidence="3" type="ORF">CVT26_010339</name>
</gene>
<feature type="region of interest" description="Disordered" evidence="1">
    <location>
        <begin position="1"/>
        <end position="20"/>
    </location>
</feature>
<feature type="domain" description="Small ribosomal subunit protein mS35 mitochondrial conserved" evidence="2">
    <location>
        <begin position="55"/>
        <end position="207"/>
    </location>
</feature>
<dbReference type="InParanoid" id="A0A409W4Y3"/>
<dbReference type="InterPro" id="IPR039848">
    <property type="entry name" value="Ribosomal_mS35_mt"/>
</dbReference>
<dbReference type="FunCoup" id="A0A409W4Y3">
    <property type="interactions" value="25"/>
</dbReference>
<reference evidence="3 4" key="1">
    <citation type="journal article" date="2018" name="Evol. Lett.">
        <title>Horizontal gene cluster transfer increased hallucinogenic mushroom diversity.</title>
        <authorList>
            <person name="Reynolds H.T."/>
            <person name="Vijayakumar V."/>
            <person name="Gluck-Thaler E."/>
            <person name="Korotkin H.B."/>
            <person name="Matheny P.B."/>
            <person name="Slot J.C."/>
        </authorList>
    </citation>
    <scope>NUCLEOTIDE SEQUENCE [LARGE SCALE GENOMIC DNA]</scope>
    <source>
        <strain evidence="3 4">SRW20</strain>
    </source>
</reference>
<dbReference type="AlphaFoldDB" id="A0A409W4Y3"/>
<sequence length="213" mass="24304">MEDDPDELWDQIEGPPETEDAPTAAHILLQKYRQSLHYMRLIEHEMPKLVAYRKPFVPPTSETPLIVRSMHYQGENHPASLKKAIVVPVDLLPLKDEKALHKFILLAGPRWSPNAPADAGVSLEEDSDTGYIKISCEDFPTPAMNLKWASDTLDKLIKEANDGKDTFEDVPIDVRHIIAKIRKAKKGDHRGNRMLNRPSIRDFPKEWLPTPFE</sequence>
<dbReference type="GO" id="GO:0005763">
    <property type="term" value="C:mitochondrial small ribosomal subunit"/>
    <property type="evidence" value="ECO:0007669"/>
    <property type="project" value="TreeGrafter"/>
</dbReference>
<dbReference type="GO" id="GO:0003735">
    <property type="term" value="F:structural constituent of ribosome"/>
    <property type="evidence" value="ECO:0007669"/>
    <property type="project" value="InterPro"/>
</dbReference>
<organism evidence="3 4">
    <name type="scientific">Gymnopilus dilepis</name>
    <dbReference type="NCBI Taxonomy" id="231916"/>
    <lineage>
        <taxon>Eukaryota</taxon>
        <taxon>Fungi</taxon>
        <taxon>Dikarya</taxon>
        <taxon>Basidiomycota</taxon>
        <taxon>Agaricomycotina</taxon>
        <taxon>Agaricomycetes</taxon>
        <taxon>Agaricomycetidae</taxon>
        <taxon>Agaricales</taxon>
        <taxon>Agaricineae</taxon>
        <taxon>Hymenogastraceae</taxon>
        <taxon>Gymnopilus</taxon>
    </lineage>
</organism>